<dbReference type="Gene3D" id="3.30.1380.10">
    <property type="match status" value="1"/>
</dbReference>
<feature type="domain" description="Peptidase M15C" evidence="1">
    <location>
        <begin position="69"/>
        <end position="140"/>
    </location>
</feature>
<dbReference type="GO" id="GO:0016787">
    <property type="term" value="F:hydrolase activity"/>
    <property type="evidence" value="ECO:0007669"/>
    <property type="project" value="UniProtKB-KW"/>
</dbReference>
<dbReference type="SUPFAM" id="SSF55166">
    <property type="entry name" value="Hedgehog/DD-peptidase"/>
    <property type="match status" value="1"/>
</dbReference>
<dbReference type="InterPro" id="IPR039561">
    <property type="entry name" value="Peptidase_M15C"/>
</dbReference>
<dbReference type="RefSeq" id="WP_209859290.1">
    <property type="nucleotide sequence ID" value="NZ_JAGGLD010000001.1"/>
</dbReference>
<evidence type="ECO:0000313" key="2">
    <source>
        <dbReference type="EMBL" id="MBP1999768.1"/>
    </source>
</evidence>
<comment type="caution">
    <text evidence="2">The sequence shown here is derived from an EMBL/GenBank/DDBJ whole genome shotgun (WGS) entry which is preliminary data.</text>
</comment>
<dbReference type="CDD" id="cd14845">
    <property type="entry name" value="L-Ala-D-Glu_peptidase_like"/>
    <property type="match status" value="1"/>
</dbReference>
<proteinExistence type="predicted"/>
<gene>
    <name evidence="2" type="ORF">J2Z69_000787</name>
</gene>
<dbReference type="EC" id="3.4.-.-" evidence="2"/>
<reference evidence="2 3" key="1">
    <citation type="submission" date="2021-03" db="EMBL/GenBank/DDBJ databases">
        <title>Genomic Encyclopedia of Type Strains, Phase IV (KMG-IV): sequencing the most valuable type-strain genomes for metagenomic binning, comparative biology and taxonomic classification.</title>
        <authorList>
            <person name="Goeker M."/>
        </authorList>
    </citation>
    <scope>NUCLEOTIDE SEQUENCE [LARGE SCALE GENOMIC DNA]</scope>
    <source>
        <strain evidence="2 3">DSM 26806</strain>
    </source>
</reference>
<evidence type="ECO:0000313" key="3">
    <source>
        <dbReference type="Proteomes" id="UP001519288"/>
    </source>
</evidence>
<keyword evidence="2" id="KW-0378">Hydrolase</keyword>
<sequence>MLTLDQVRTKSAPKLMGLHPIVGQAAYKLIERCYERGVPIVITQGLRSIQEQNALYAQGRTTPGSIVTNAKGGYSNHNFGMAIDFALLLPDGKTVSWMLIRDGDNDGIKDWDEVVKEAKALGFQWGGDWKSFKDYPHLEMTFGLSTAQLRAGKTPLQNYVEQILNILRKDEQTVNKEDANNIISKFLKPAYGNAKTHQERLEIGRLADSLRVASGQAKQNN</sequence>
<dbReference type="Pfam" id="PF13539">
    <property type="entry name" value="Peptidase_M15_4"/>
    <property type="match status" value="1"/>
</dbReference>
<dbReference type="Proteomes" id="UP001519288">
    <property type="component" value="Unassembled WGS sequence"/>
</dbReference>
<accession>A0ABS4JDJ8</accession>
<protein>
    <submittedName>
        <fullName evidence="2">Peptidoglycan L-alanyl-D-glutamate endopeptidase CwlK</fullName>
        <ecNumber evidence="2">3.4.-.-</ecNumber>
    </submittedName>
</protein>
<dbReference type="InterPro" id="IPR009045">
    <property type="entry name" value="Zn_M74/Hedgehog-like"/>
</dbReference>
<keyword evidence="3" id="KW-1185">Reference proteome</keyword>
<evidence type="ECO:0000259" key="1">
    <source>
        <dbReference type="Pfam" id="PF13539"/>
    </source>
</evidence>
<name>A0ABS4JDJ8_9BACL</name>
<dbReference type="EMBL" id="JAGGLD010000001">
    <property type="protein sequence ID" value="MBP1999768.1"/>
    <property type="molecule type" value="Genomic_DNA"/>
</dbReference>
<organism evidence="2 3">
    <name type="scientific">Paenibacillus shirakamiensis</name>
    <dbReference type="NCBI Taxonomy" id="1265935"/>
    <lineage>
        <taxon>Bacteria</taxon>
        <taxon>Bacillati</taxon>
        <taxon>Bacillota</taxon>
        <taxon>Bacilli</taxon>
        <taxon>Bacillales</taxon>
        <taxon>Paenibacillaceae</taxon>
        <taxon>Paenibacillus</taxon>
    </lineage>
</organism>